<feature type="chain" id="PRO_5002747405" evidence="1">
    <location>
        <begin position="26"/>
        <end position="813"/>
    </location>
</feature>
<evidence type="ECO:0000259" key="2">
    <source>
        <dbReference type="Pfam" id="PF12708"/>
    </source>
</evidence>
<keyword evidence="4" id="KW-1185">Reference proteome</keyword>
<dbReference type="FunFam" id="2.160.20.10:FF:000049">
    <property type="entry name" value="Putative exo-beta-1,3-glucanase"/>
    <property type="match status" value="1"/>
</dbReference>
<evidence type="ECO:0000256" key="1">
    <source>
        <dbReference type="SAM" id="SignalP"/>
    </source>
</evidence>
<dbReference type="STRING" id="486041.B0DY73"/>
<name>B0DY73_LACBS</name>
<organism evidence="4">
    <name type="scientific">Laccaria bicolor (strain S238N-H82 / ATCC MYA-4686)</name>
    <name type="common">Bicoloured deceiver</name>
    <name type="synonym">Laccaria laccata var. bicolor</name>
    <dbReference type="NCBI Taxonomy" id="486041"/>
    <lineage>
        <taxon>Eukaryota</taxon>
        <taxon>Fungi</taxon>
        <taxon>Dikarya</taxon>
        <taxon>Basidiomycota</taxon>
        <taxon>Agaricomycotina</taxon>
        <taxon>Agaricomycetes</taxon>
        <taxon>Agaricomycetidae</taxon>
        <taxon>Agaricales</taxon>
        <taxon>Agaricineae</taxon>
        <taxon>Hydnangiaceae</taxon>
        <taxon>Laccaria</taxon>
    </lineage>
</organism>
<dbReference type="PROSITE" id="PS51257">
    <property type="entry name" value="PROKAR_LIPOPROTEIN"/>
    <property type="match status" value="1"/>
</dbReference>
<dbReference type="InterPro" id="IPR039279">
    <property type="entry name" value="QRT3-like"/>
</dbReference>
<dbReference type="KEGG" id="lbc:LACBIDRAFT_313383"/>
<dbReference type="InterPro" id="IPR011050">
    <property type="entry name" value="Pectin_lyase_fold/virulence"/>
</dbReference>
<dbReference type="GeneID" id="6084505"/>
<evidence type="ECO:0000313" key="4">
    <source>
        <dbReference type="Proteomes" id="UP000001194"/>
    </source>
</evidence>
<dbReference type="RefSeq" id="XP_001888863.1">
    <property type="nucleotide sequence ID" value="XM_001888828.1"/>
</dbReference>
<dbReference type="Proteomes" id="UP000001194">
    <property type="component" value="Unassembled WGS sequence"/>
</dbReference>
<dbReference type="InParanoid" id="B0DY73"/>
<evidence type="ECO:0000313" key="3">
    <source>
        <dbReference type="EMBL" id="EDR00471.1"/>
    </source>
</evidence>
<dbReference type="AlphaFoldDB" id="B0DY73"/>
<dbReference type="InterPro" id="IPR012334">
    <property type="entry name" value="Pectin_lyas_fold"/>
</dbReference>
<dbReference type="Gene3D" id="2.160.20.10">
    <property type="entry name" value="Single-stranded right-handed beta-helix, Pectin lyase-like"/>
    <property type="match status" value="2"/>
</dbReference>
<dbReference type="CDD" id="cd23668">
    <property type="entry name" value="GH55_beta13glucanase-like"/>
    <property type="match status" value="1"/>
</dbReference>
<dbReference type="Pfam" id="PF12708">
    <property type="entry name" value="Pect-lyase_RHGA_epim"/>
    <property type="match status" value="2"/>
</dbReference>
<feature type="domain" description="Rhamnogalacturonase A/B/Epimerase-like pectate lyase" evidence="2">
    <location>
        <begin position="436"/>
        <end position="508"/>
    </location>
</feature>
<keyword evidence="1" id="KW-0732">Signal</keyword>
<accession>B0DY73</accession>
<dbReference type="SUPFAM" id="SSF51126">
    <property type="entry name" value="Pectin lyase-like"/>
    <property type="match status" value="2"/>
</dbReference>
<feature type="domain" description="Rhamnogalacturonase A/B/Epimerase-like pectate lyase" evidence="2">
    <location>
        <begin position="90"/>
        <end position="312"/>
    </location>
</feature>
<proteinExistence type="predicted"/>
<keyword evidence="3" id="KW-0378">Hydrolase</keyword>
<gene>
    <name evidence="3" type="ORF">LACBIDRAFT_313383</name>
</gene>
<dbReference type="OrthoDB" id="1046782at2759"/>
<dbReference type="HOGENOM" id="CLU_002540_2_2_1"/>
<dbReference type="EMBL" id="DS547149">
    <property type="protein sequence ID" value="EDR00471.1"/>
    <property type="molecule type" value="Genomic_DNA"/>
</dbReference>
<sequence length="813" mass="86690">MRSPHSFFNVLVVGVVLSLAAVASALGSSCRYPLGAGTAGANDAFWLEDIKHQGTAPFHPNAASYEVFRNVKVWSNLSLSWVTDASLFEQDFGAVGDGVADDTLAINAAITGSGRCGGGSCPSSTISPAIVYFPKGTYLVSSPIIAYYYTQLIGDAKNLPTLLAAANFTGIAVIDADPYIPGGNGAQYYINQNNFFRSVRNFVIDLRRVPVTQSATGFHWQVSQATSLMNIVVEMSTDPDTDHQGMFMENGSGGFMGDLVFNGGKYGIFVGNQQFTVRNITVNNAKTCVFQSWNWAWTYQDITFNNCQVGFDVVTDSQTASLAIIDAVVTNTPIFLRTSNPSNGTLAAASLVLNNVKLQNVSVAVGVVGGAVVLPGGSITIESWAQGNVYKGTNPAGVFTQGNIPAPKKAPQLLDSRGHIVGRTHPQYADYAVSQFVSVKDNGAKGDGVTDDTQAIKAIFAKFSGCKIIFFDAGVYVVTSTITIPAGTRIVGEAWTTLMGKGSAFQNQYQPQPMFRVGEVGSQGILEITDILFTTSGSNPGAIVVEWNVREPDNAQAGAGMWDSHIRVGGAVGTNLEVAQCPSSGAGGINNCFSDFLSLHLTPLSTAYLEGTWVWVADHDLDSNGLSQLNIYSGRGILSESLGPVWMIGTASEHHTLYQYNVVNANAHYIGFLQTETPYYQPTPAPPAPFSVNPLFKDPTFSPTNPAAWALNVCNSRDILLFGAGLYSFFQDYNQACIASATCQSQILNIDSASTINVYGLATVATTYQVSVDQVGIVNQANNTNGFSSTVTSWSGNRFSPASAHVRSQKVYY</sequence>
<dbReference type="InterPro" id="IPR024535">
    <property type="entry name" value="RHGA/B-epi-like_pectate_lyase"/>
</dbReference>
<feature type="signal peptide" evidence="1">
    <location>
        <begin position="1"/>
        <end position="25"/>
    </location>
</feature>
<dbReference type="PANTHER" id="PTHR33928">
    <property type="entry name" value="POLYGALACTURONASE QRT3"/>
    <property type="match status" value="1"/>
</dbReference>
<protein>
    <submittedName>
        <fullName evidence="3">Glycoside hydrolase family 55 protein</fullName>
    </submittedName>
</protein>
<reference evidence="3 4" key="1">
    <citation type="journal article" date="2008" name="Nature">
        <title>The genome of Laccaria bicolor provides insights into mycorrhizal symbiosis.</title>
        <authorList>
            <person name="Martin F."/>
            <person name="Aerts A."/>
            <person name="Ahren D."/>
            <person name="Brun A."/>
            <person name="Danchin E.G.J."/>
            <person name="Duchaussoy F."/>
            <person name="Gibon J."/>
            <person name="Kohler A."/>
            <person name="Lindquist E."/>
            <person name="Pereda V."/>
            <person name="Salamov A."/>
            <person name="Shapiro H.J."/>
            <person name="Wuyts J."/>
            <person name="Blaudez D."/>
            <person name="Buee M."/>
            <person name="Brokstein P."/>
            <person name="Canbaeck B."/>
            <person name="Cohen D."/>
            <person name="Courty P.E."/>
            <person name="Coutinho P.M."/>
            <person name="Delaruelle C."/>
            <person name="Detter J.C."/>
            <person name="Deveau A."/>
            <person name="DiFazio S."/>
            <person name="Duplessis S."/>
            <person name="Fraissinet-Tachet L."/>
            <person name="Lucic E."/>
            <person name="Frey-Klett P."/>
            <person name="Fourrey C."/>
            <person name="Feussner I."/>
            <person name="Gay G."/>
            <person name="Grimwood J."/>
            <person name="Hoegger P.J."/>
            <person name="Jain P."/>
            <person name="Kilaru S."/>
            <person name="Labbe J."/>
            <person name="Lin Y.C."/>
            <person name="Legue V."/>
            <person name="Le Tacon F."/>
            <person name="Marmeisse R."/>
            <person name="Melayah D."/>
            <person name="Montanini B."/>
            <person name="Muratet M."/>
            <person name="Nehls U."/>
            <person name="Niculita-Hirzel H."/>
            <person name="Oudot-Le Secq M.P."/>
            <person name="Peter M."/>
            <person name="Quesneville H."/>
            <person name="Rajashekar B."/>
            <person name="Reich M."/>
            <person name="Rouhier N."/>
            <person name="Schmutz J."/>
            <person name="Yin T."/>
            <person name="Chalot M."/>
            <person name="Henrissat B."/>
            <person name="Kuees U."/>
            <person name="Lucas S."/>
            <person name="Van de Peer Y."/>
            <person name="Podila G.K."/>
            <person name="Polle A."/>
            <person name="Pukkila P.J."/>
            <person name="Richardson P.M."/>
            <person name="Rouze P."/>
            <person name="Sanders I.R."/>
            <person name="Stajich J.E."/>
            <person name="Tunlid A."/>
            <person name="Tuskan G."/>
            <person name="Grigoriev I.V."/>
        </authorList>
    </citation>
    <scope>NUCLEOTIDE SEQUENCE [LARGE SCALE GENOMIC DNA]</scope>
    <source>
        <strain evidence="4">S238N-H82 / ATCC MYA-4686</strain>
    </source>
</reference>
<dbReference type="PANTHER" id="PTHR33928:SF2">
    <property type="entry name" value="PECTATE LYASE SUPERFAMILY PROTEIN DOMAIN-CONTAINING PROTEIN-RELATED"/>
    <property type="match status" value="1"/>
</dbReference>
<dbReference type="GO" id="GO:0004650">
    <property type="term" value="F:polygalacturonase activity"/>
    <property type="evidence" value="ECO:0007669"/>
    <property type="project" value="InterPro"/>
</dbReference>